<organism evidence="1 2">
    <name type="scientific">Methylomonas koyamae</name>
    <dbReference type="NCBI Taxonomy" id="702114"/>
    <lineage>
        <taxon>Bacteria</taxon>
        <taxon>Pseudomonadati</taxon>
        <taxon>Pseudomonadota</taxon>
        <taxon>Gammaproteobacteria</taxon>
        <taxon>Methylococcales</taxon>
        <taxon>Methylococcaceae</taxon>
        <taxon>Methylomonas</taxon>
    </lineage>
</organism>
<comment type="caution">
    <text evidence="1">The sequence shown here is derived from an EMBL/GenBank/DDBJ whole genome shotgun (WGS) entry which is preliminary data.</text>
</comment>
<dbReference type="EMBL" id="LUUK01000152">
    <property type="protein sequence ID" value="OAI19829.1"/>
    <property type="molecule type" value="Genomic_DNA"/>
</dbReference>
<sequence>MGGFNSFIEEFNMPKSTFIPNADHDFLAWFDHFLANLKPEHGVADADLAALTAANADFHDKSRLAGNAAALAKQATADKSDSRKASENLIRAEVRRIKARANYTDGIGAQLGIDSSSRTGDLSTANPKLSGNDQTGGVVVLSFVKHRSDGVNLYCQRDIDTDWVLLGRATVSPFVDRRPLLTPGKPELRRYTAVFMSKDQEVGQYSQELVVNCAP</sequence>
<evidence type="ECO:0000313" key="1">
    <source>
        <dbReference type="EMBL" id="OAI19829.1"/>
    </source>
</evidence>
<gene>
    <name evidence="1" type="ORF">A1355_03590</name>
</gene>
<keyword evidence="2" id="KW-1185">Reference proteome</keyword>
<proteinExistence type="predicted"/>
<dbReference type="Proteomes" id="UP000077628">
    <property type="component" value="Unassembled WGS sequence"/>
</dbReference>
<accession>A0A177NRH7</accession>
<evidence type="ECO:0000313" key="2">
    <source>
        <dbReference type="Proteomes" id="UP000077628"/>
    </source>
</evidence>
<dbReference type="AlphaFoldDB" id="A0A177NRH7"/>
<reference evidence="2" key="1">
    <citation type="submission" date="2016-03" db="EMBL/GenBank/DDBJ databases">
        <authorList>
            <person name="Heylen K."/>
            <person name="De Vos P."/>
            <person name="Vekeman B."/>
        </authorList>
    </citation>
    <scope>NUCLEOTIDE SEQUENCE [LARGE SCALE GENOMIC DNA]</scope>
    <source>
        <strain evidence="2">R-45383</strain>
    </source>
</reference>
<name>A0A177NRH7_9GAMM</name>
<protein>
    <submittedName>
        <fullName evidence="1">Uncharacterized protein</fullName>
    </submittedName>
</protein>